<dbReference type="KEGG" id="cfer:D4Z93_07945"/>
<keyword evidence="9" id="KW-0812">Transmembrane</keyword>
<dbReference type="InterPro" id="IPR027057">
    <property type="entry name" value="CAXX_Prtase_1"/>
</dbReference>
<organism evidence="12 13">
    <name type="scientific">Clostridium fermenticellae</name>
    <dbReference type="NCBI Taxonomy" id="2068654"/>
    <lineage>
        <taxon>Bacteria</taxon>
        <taxon>Bacillati</taxon>
        <taxon>Bacillota</taxon>
        <taxon>Clostridia</taxon>
        <taxon>Eubacteriales</taxon>
        <taxon>Clostridiaceae</taxon>
        <taxon>Clostridium</taxon>
    </lineage>
</organism>
<keyword evidence="3 8" id="KW-0378">Hydrolase</keyword>
<dbReference type="Pfam" id="PF16491">
    <property type="entry name" value="Peptidase_M48_N"/>
    <property type="match status" value="1"/>
</dbReference>
<dbReference type="InterPro" id="IPR001915">
    <property type="entry name" value="Peptidase_M48"/>
</dbReference>
<dbReference type="InterPro" id="IPR032456">
    <property type="entry name" value="Peptidase_M48_N"/>
</dbReference>
<evidence type="ECO:0000256" key="5">
    <source>
        <dbReference type="ARBA" id="ARBA00023049"/>
    </source>
</evidence>
<evidence type="ECO:0000313" key="13">
    <source>
        <dbReference type="Proteomes" id="UP000266301"/>
    </source>
</evidence>
<dbReference type="GO" id="GO:0046872">
    <property type="term" value="F:metal ion binding"/>
    <property type="evidence" value="ECO:0007669"/>
    <property type="project" value="UniProtKB-KW"/>
</dbReference>
<evidence type="ECO:0000256" key="4">
    <source>
        <dbReference type="ARBA" id="ARBA00022833"/>
    </source>
</evidence>
<keyword evidence="13" id="KW-1185">Reference proteome</keyword>
<protein>
    <submittedName>
        <fullName evidence="12">M48 family peptidase</fullName>
    </submittedName>
</protein>
<feature type="domain" description="Peptidase M48" evidence="10">
    <location>
        <begin position="215"/>
        <end position="409"/>
    </location>
</feature>
<evidence type="ECO:0000256" key="9">
    <source>
        <dbReference type="SAM" id="Phobius"/>
    </source>
</evidence>
<dbReference type="CDD" id="cd07343">
    <property type="entry name" value="M48A_Zmpste24p_like"/>
    <property type="match status" value="1"/>
</dbReference>
<feature type="transmembrane region" description="Helical" evidence="9">
    <location>
        <begin position="288"/>
        <end position="307"/>
    </location>
</feature>
<keyword evidence="9" id="KW-0472">Membrane</keyword>
<dbReference type="Proteomes" id="UP000266301">
    <property type="component" value="Chromosome"/>
</dbReference>
<gene>
    <name evidence="12" type="ORF">D4Z93_07945</name>
</gene>
<dbReference type="Pfam" id="PF01435">
    <property type="entry name" value="Peptidase_M48"/>
    <property type="match status" value="1"/>
</dbReference>
<evidence type="ECO:0000256" key="1">
    <source>
        <dbReference type="ARBA" id="ARBA00022670"/>
    </source>
</evidence>
<evidence type="ECO:0000259" key="11">
    <source>
        <dbReference type="Pfam" id="PF16491"/>
    </source>
</evidence>
<proteinExistence type="inferred from homology"/>
<keyword evidence="9" id="KW-1133">Transmembrane helix</keyword>
<feature type="transmembrane region" description="Helical" evidence="9">
    <location>
        <begin position="97"/>
        <end position="117"/>
    </location>
</feature>
<comment type="similarity">
    <text evidence="8">Belongs to the peptidase M48 family.</text>
</comment>
<comment type="cofactor">
    <cofactor evidence="7 8">
        <name>Zn(2+)</name>
        <dbReference type="ChEBI" id="CHEBI:29105"/>
    </cofactor>
    <text evidence="7 8">Binds 1 zinc ion per subunit.</text>
</comment>
<keyword evidence="1 8" id="KW-0645">Protease</keyword>
<feature type="transmembrane region" description="Helical" evidence="9">
    <location>
        <begin position="175"/>
        <end position="199"/>
    </location>
</feature>
<name>A0A386H408_9CLOT</name>
<feature type="binding site" evidence="7">
    <location>
        <position position="356"/>
    </location>
    <ligand>
        <name>Zn(2+)</name>
        <dbReference type="ChEBI" id="CHEBI:29105"/>
        <note>catalytic</note>
    </ligand>
</feature>
<accession>A0A386H408</accession>
<dbReference type="PANTHER" id="PTHR10120">
    <property type="entry name" value="CAAX PRENYL PROTEASE 1"/>
    <property type="match status" value="1"/>
</dbReference>
<feature type="transmembrane region" description="Helical" evidence="9">
    <location>
        <begin position="327"/>
        <end position="348"/>
    </location>
</feature>
<feature type="active site" description="Proton donor" evidence="6">
    <location>
        <position position="360"/>
    </location>
</feature>
<feature type="transmembrane region" description="Helical" evidence="9">
    <location>
        <begin position="151"/>
        <end position="169"/>
    </location>
</feature>
<dbReference type="RefSeq" id="WP_119972231.1">
    <property type="nucleotide sequence ID" value="NZ_CP032416.1"/>
</dbReference>
<feature type="binding site" evidence="7">
    <location>
        <position position="282"/>
    </location>
    <ligand>
        <name>Zn(2+)</name>
        <dbReference type="ChEBI" id="CHEBI:29105"/>
        <note>catalytic</note>
    </ligand>
</feature>
<evidence type="ECO:0000256" key="7">
    <source>
        <dbReference type="PIRSR" id="PIRSR627057-2"/>
    </source>
</evidence>
<feature type="domain" description="CAAX prenyl protease 1 N-terminal" evidence="11">
    <location>
        <begin position="53"/>
        <end position="205"/>
    </location>
</feature>
<feature type="transmembrane region" description="Helical" evidence="9">
    <location>
        <begin position="65"/>
        <end position="85"/>
    </location>
</feature>
<dbReference type="OrthoDB" id="9781930at2"/>
<dbReference type="Gene3D" id="3.30.2010.10">
    <property type="entry name" value="Metalloproteases ('zincins'), catalytic domain"/>
    <property type="match status" value="1"/>
</dbReference>
<feature type="binding site" evidence="7">
    <location>
        <position position="278"/>
    </location>
    <ligand>
        <name>Zn(2+)</name>
        <dbReference type="ChEBI" id="CHEBI:29105"/>
        <note>catalytic</note>
    </ligand>
</feature>
<keyword evidence="2 7" id="KW-0479">Metal-binding</keyword>
<evidence type="ECO:0000256" key="8">
    <source>
        <dbReference type="RuleBase" id="RU003983"/>
    </source>
</evidence>
<evidence type="ECO:0000256" key="2">
    <source>
        <dbReference type="ARBA" id="ARBA00022723"/>
    </source>
</evidence>
<keyword evidence="5 8" id="KW-0482">Metalloprotease</keyword>
<evidence type="ECO:0000256" key="6">
    <source>
        <dbReference type="PIRSR" id="PIRSR627057-1"/>
    </source>
</evidence>
<evidence type="ECO:0000259" key="10">
    <source>
        <dbReference type="Pfam" id="PF01435"/>
    </source>
</evidence>
<reference evidence="12 13" key="1">
    <citation type="journal article" date="2019" name="Int. J. Syst. Evol. Microbiol.">
        <title>Clostridium fermenticellae sp. nov., isolated from the mud in a fermentation cellar for the production of the Chinese liquor, baijiu.</title>
        <authorList>
            <person name="Xu P.X."/>
            <person name="Chai L.J."/>
            <person name="Qiu T."/>
            <person name="Zhang X.J."/>
            <person name="Lu Z.M."/>
            <person name="Xiao C."/>
            <person name="Wang S.T."/>
            <person name="Shen C.H."/>
            <person name="Shi J.S."/>
            <person name="Xu Z.H."/>
        </authorList>
    </citation>
    <scope>NUCLEOTIDE SEQUENCE [LARGE SCALE GENOMIC DNA]</scope>
    <source>
        <strain evidence="12 13">JN500901</strain>
    </source>
</reference>
<sequence>MSKKLLFVISSIIVVFVIFAFSVKITENMNDAKLMNDYTYQSIDNGIKKPTVKALEYHRTQVNKWLLGLVLSFIVPFALLISGFSSYIRDLSFKRTGVVFLAFFIYFLIYECITTIVELPFDYYGSFVLKHLYGLSNQTLLKWILDLIENLAITVIVGSVFIYFVYTLMRRVPNLWWLVLGILMIPIIAFVTLVSPMYIDPIFNKYCKIQDVTLENKINFELKRVGIEKCNVYEVNKSIDTNEMNAYMTGILNSKRIVIWDTTLKKLTDREVLCILAHEMGHYVMNHIWKGIILGGVLSIFIFYLVNKAALFVIGNSNFGFNKIYDMASLPLIIILLNLCMFIISPAINSYSRHVEHEADVFELELTKDNDAAVSSTVKLHQNSLILPSPGIIYKLWNYDHPTFKERVEFENMYKPWENGQELNYKKYIKSDM</sequence>
<evidence type="ECO:0000256" key="3">
    <source>
        <dbReference type="ARBA" id="ARBA00022801"/>
    </source>
</evidence>
<dbReference type="AlphaFoldDB" id="A0A386H408"/>
<evidence type="ECO:0000313" key="12">
    <source>
        <dbReference type="EMBL" id="AYD40459.1"/>
    </source>
</evidence>
<feature type="active site" evidence="6">
    <location>
        <position position="279"/>
    </location>
</feature>
<dbReference type="GO" id="GO:0004222">
    <property type="term" value="F:metalloendopeptidase activity"/>
    <property type="evidence" value="ECO:0007669"/>
    <property type="project" value="InterPro"/>
</dbReference>
<dbReference type="EMBL" id="CP032416">
    <property type="protein sequence ID" value="AYD40459.1"/>
    <property type="molecule type" value="Genomic_DNA"/>
</dbReference>
<keyword evidence="4 7" id="KW-0862">Zinc</keyword>
<dbReference type="GO" id="GO:0071586">
    <property type="term" value="P:CAAX-box protein processing"/>
    <property type="evidence" value="ECO:0007669"/>
    <property type="project" value="InterPro"/>
</dbReference>